<dbReference type="Gene3D" id="1.10.150.80">
    <property type="entry name" value="HRDC domain"/>
    <property type="match status" value="1"/>
</dbReference>
<evidence type="ECO:0000256" key="1">
    <source>
        <dbReference type="SAM" id="MobiDB-lite"/>
    </source>
</evidence>
<dbReference type="EMBL" id="HACG01024418">
    <property type="protein sequence ID" value="CEK71283.1"/>
    <property type="molecule type" value="Transcribed_RNA"/>
</dbReference>
<dbReference type="InterPro" id="IPR010997">
    <property type="entry name" value="HRDC-like_sf"/>
</dbReference>
<dbReference type="Pfam" id="PF00570">
    <property type="entry name" value="HRDC"/>
    <property type="match status" value="1"/>
</dbReference>
<dbReference type="GO" id="GO:0000166">
    <property type="term" value="F:nucleotide binding"/>
    <property type="evidence" value="ECO:0007669"/>
    <property type="project" value="InterPro"/>
</dbReference>
<accession>A0A0B6ZRS6</accession>
<dbReference type="InterPro" id="IPR044876">
    <property type="entry name" value="HRDC_dom_sf"/>
</dbReference>
<dbReference type="SMART" id="SM00341">
    <property type="entry name" value="HRDC"/>
    <property type="match status" value="1"/>
</dbReference>
<feature type="domain" description="HRDC" evidence="2">
    <location>
        <begin position="60"/>
        <end position="140"/>
    </location>
</feature>
<feature type="compositionally biased region" description="Polar residues" evidence="1">
    <location>
        <begin position="346"/>
        <end position="366"/>
    </location>
</feature>
<dbReference type="InterPro" id="IPR002121">
    <property type="entry name" value="HRDC_dom"/>
</dbReference>
<feature type="compositionally biased region" description="Low complexity" evidence="1">
    <location>
        <begin position="322"/>
        <end position="338"/>
    </location>
</feature>
<name>A0A0B6ZRS6_9EUPU</name>
<evidence type="ECO:0000313" key="3">
    <source>
        <dbReference type="EMBL" id="CEK71283.1"/>
    </source>
</evidence>
<proteinExistence type="predicted"/>
<feature type="region of interest" description="Disordered" evidence="1">
    <location>
        <begin position="280"/>
        <end position="369"/>
    </location>
</feature>
<dbReference type="Pfam" id="PF14493">
    <property type="entry name" value="HTH_40"/>
    <property type="match status" value="1"/>
</dbReference>
<dbReference type="AlphaFoldDB" id="A0A0B6ZRS6"/>
<dbReference type="GO" id="GO:0003676">
    <property type="term" value="F:nucleic acid binding"/>
    <property type="evidence" value="ECO:0007669"/>
    <property type="project" value="InterPro"/>
</dbReference>
<evidence type="ECO:0000259" key="2">
    <source>
        <dbReference type="PROSITE" id="PS50967"/>
    </source>
</evidence>
<sequence length="393" mass="43283">KSLVVAIKPSQAYSSSSGTLQSNLSTSLKVSAAQLSTSLSSSTTQSVSQPCIPPVDERTSRLQIDLYIKLLKARNNISQETGFTPHNIASNKVLLDMAKFRPSMKSSLLKLEDFSEVKADRFGECFLELIKSFCGQNSLKMDDFPTAPNASIIDDSMKDDLMKITETQRQSYIMFTLQKVSLEEVASRRALKVSTVITHLCEALKEGLSVDVRQLGVTEKIENLITKSIWAPPLCGGISSLTKVKDQLPDYVEYNHIKIVIALLVQKHGQEVNNSGELVLHKDTSHDQSTTVIDVPDDTLDDSSLMTCSTPRHGLKRQRTLSPASMSLASSEISSSLDKSPESRSSEQPTLQKADSESQSSSQNITRKLPLWIAAPSNKTLFKKKIKSNSLFK</sequence>
<dbReference type="PROSITE" id="PS50967">
    <property type="entry name" value="HRDC"/>
    <property type="match status" value="1"/>
</dbReference>
<dbReference type="InterPro" id="IPR029491">
    <property type="entry name" value="Helicase_HTH"/>
</dbReference>
<reference evidence="3" key="1">
    <citation type="submission" date="2014-12" db="EMBL/GenBank/DDBJ databases">
        <title>Insight into the proteome of Arion vulgaris.</title>
        <authorList>
            <person name="Aradska J."/>
            <person name="Bulat T."/>
            <person name="Smidak R."/>
            <person name="Sarate P."/>
            <person name="Gangsoo J."/>
            <person name="Sialana F."/>
            <person name="Bilban M."/>
            <person name="Lubec G."/>
        </authorList>
    </citation>
    <scope>NUCLEOTIDE SEQUENCE</scope>
    <source>
        <tissue evidence="3">Skin</tissue>
    </source>
</reference>
<feature type="non-terminal residue" evidence="3">
    <location>
        <position position="1"/>
    </location>
</feature>
<dbReference type="SUPFAM" id="SSF47819">
    <property type="entry name" value="HRDC-like"/>
    <property type="match status" value="1"/>
</dbReference>
<gene>
    <name evidence="3" type="primary">ORF77659</name>
</gene>
<protein>
    <recommendedName>
        <fullName evidence="2">HRDC domain-containing protein</fullName>
    </recommendedName>
</protein>
<organism evidence="3">
    <name type="scientific">Arion vulgaris</name>
    <dbReference type="NCBI Taxonomy" id="1028688"/>
    <lineage>
        <taxon>Eukaryota</taxon>
        <taxon>Metazoa</taxon>
        <taxon>Spiralia</taxon>
        <taxon>Lophotrochozoa</taxon>
        <taxon>Mollusca</taxon>
        <taxon>Gastropoda</taxon>
        <taxon>Heterobranchia</taxon>
        <taxon>Euthyneura</taxon>
        <taxon>Panpulmonata</taxon>
        <taxon>Eupulmonata</taxon>
        <taxon>Stylommatophora</taxon>
        <taxon>Helicina</taxon>
        <taxon>Arionoidea</taxon>
        <taxon>Arionidae</taxon>
        <taxon>Arion</taxon>
    </lineage>
</organism>